<dbReference type="EMBL" id="JBJQOH010000008">
    <property type="protein sequence ID" value="KAL3677281.1"/>
    <property type="molecule type" value="Genomic_DNA"/>
</dbReference>
<sequence>MGDRDIEAELRSLFGQEEDWIVEDNWEELVLSEVSIPATTLSPDDLFSILDQAGILRTPSATEDRIREDFDLPDEAGLDDWSVLKTHHVELVRDLSITGRIAYKVEYSPLEQDDLGFHAVPVSKLWSGNWAPSFANFGALLGGEDGLFRAGIEIGEGDLKAACSRLMETIPPTSMIKQMEEMTVLIREISTELSKVRSTVQELRADNARLHGVIEKQTEDFKSQVVVLTREIKEVGKLVIKFEPKNQPDLHQAVSDLEEKLQSRMTANQASQLSLLREREKERDDQRVRSKNLRIVGLTETEGENTTEVVTEFFQETLRVSSPRVESVRRIGVNSDRGPRTLLVRFHSEDDKNIVLSNRNMLRGKRIWLDMDLTPAQQVQKKEELQKVKEAIADGWVAYLKEGCAVITTRKREQTL</sequence>
<reference evidence="1 2" key="1">
    <citation type="submission" date="2024-09" db="EMBL/GenBank/DDBJ databases">
        <title>Chromosome-scale assembly of Riccia sorocarpa.</title>
        <authorList>
            <person name="Paukszto L."/>
        </authorList>
    </citation>
    <scope>NUCLEOTIDE SEQUENCE [LARGE SCALE GENOMIC DNA]</scope>
    <source>
        <strain evidence="1">LP-2024</strain>
        <tissue evidence="1">Aerial parts of the thallus</tissue>
    </source>
</reference>
<dbReference type="Proteomes" id="UP001633002">
    <property type="component" value="Unassembled WGS sequence"/>
</dbReference>
<evidence type="ECO:0008006" key="3">
    <source>
        <dbReference type="Google" id="ProtNLM"/>
    </source>
</evidence>
<name>A0ABD3GFA6_9MARC</name>
<gene>
    <name evidence="1" type="ORF">R1sor_027229</name>
</gene>
<dbReference type="AlphaFoldDB" id="A0ABD3GFA6"/>
<proteinExistence type="predicted"/>
<evidence type="ECO:0000313" key="2">
    <source>
        <dbReference type="Proteomes" id="UP001633002"/>
    </source>
</evidence>
<accession>A0ABD3GFA6</accession>
<evidence type="ECO:0000313" key="1">
    <source>
        <dbReference type="EMBL" id="KAL3677281.1"/>
    </source>
</evidence>
<dbReference type="Gene3D" id="3.30.70.1820">
    <property type="entry name" value="L1 transposable element, RRM domain"/>
    <property type="match status" value="1"/>
</dbReference>
<keyword evidence="2" id="KW-1185">Reference proteome</keyword>
<protein>
    <recommendedName>
        <fullName evidence="3">RRM domain-containing protein</fullName>
    </recommendedName>
</protein>
<organism evidence="1 2">
    <name type="scientific">Riccia sorocarpa</name>
    <dbReference type="NCBI Taxonomy" id="122646"/>
    <lineage>
        <taxon>Eukaryota</taxon>
        <taxon>Viridiplantae</taxon>
        <taxon>Streptophyta</taxon>
        <taxon>Embryophyta</taxon>
        <taxon>Marchantiophyta</taxon>
        <taxon>Marchantiopsida</taxon>
        <taxon>Marchantiidae</taxon>
        <taxon>Marchantiales</taxon>
        <taxon>Ricciaceae</taxon>
        <taxon>Riccia</taxon>
    </lineage>
</organism>
<comment type="caution">
    <text evidence="1">The sequence shown here is derived from an EMBL/GenBank/DDBJ whole genome shotgun (WGS) entry which is preliminary data.</text>
</comment>